<gene>
    <name evidence="4" type="ORF">JD82_02943</name>
</gene>
<sequence>MPKFDSGSATDRLHRIEVVTDAALAHLEVERLLEELLKRVRDLLGADTSTVLLLDASGHHLVATAASGIEEEVRQGTRVRLGEGFAGTIAASREPVVLDQVDETTVVNPILWNRGIRSLAGVPLIAGGDLLGVLHVGSLTPRRFSEEDVDVLRVAADRIALAARHRITDADTVAASALQRTLLPGDLPTIPGLDLAARYSPGEAGGVSGDWYDVFKLPSGWLCATIGDVVGRGLPAATVMARLRTATRSYALDSADPAEVLTKLDRHVRHFEPDMMATVSYAMWEPSLARMHISLAGHLNPVVASEKDATDLLELPVDPPVGAGSVPRPRRTTTIDVPPGTTVLFYTDGLVERRTRNLDDGLATLRDSVRSGPADRTCSEVMLKLVGNDPTDDDIAVLALRRRPAEEQLELTLTLDAQPEALAELRTSLRRWLPTVGANEDDVADLLVVIGEASANVIEHAYGPLGGKLELRLRATDGHIEGTIRDEGKWRSPRGANRGRGTQLMRELTDDLHIDYDEHGTTVYLRRAMGAR</sequence>
<dbReference type="SUPFAM" id="SSF55874">
    <property type="entry name" value="ATPase domain of HSP90 chaperone/DNA topoisomerase II/histidine kinase"/>
    <property type="match status" value="1"/>
</dbReference>
<feature type="domain" description="GAF" evidence="2">
    <location>
        <begin position="28"/>
        <end position="172"/>
    </location>
</feature>
<accession>A0A660CBY0</accession>
<protein>
    <submittedName>
        <fullName evidence="4">Histidine kinase-like protein</fullName>
    </submittedName>
</protein>
<dbReference type="InterPro" id="IPR052016">
    <property type="entry name" value="Bact_Sigma-Reg"/>
</dbReference>
<keyword evidence="4" id="KW-0808">Transferase</keyword>
<dbReference type="Gene3D" id="3.30.565.10">
    <property type="entry name" value="Histidine kinase-like ATPase, C-terminal domain"/>
    <property type="match status" value="1"/>
</dbReference>
<dbReference type="Pfam" id="PF01590">
    <property type="entry name" value="GAF"/>
    <property type="match status" value="1"/>
</dbReference>
<keyword evidence="5" id="KW-1185">Reference proteome</keyword>
<evidence type="ECO:0000259" key="3">
    <source>
        <dbReference type="SMART" id="SM00331"/>
    </source>
</evidence>
<evidence type="ECO:0000313" key="5">
    <source>
        <dbReference type="Proteomes" id="UP000317303"/>
    </source>
</evidence>
<dbReference type="RefSeq" id="WP_030532278.1">
    <property type="nucleotide sequence ID" value="NZ_JOIJ01000007.1"/>
</dbReference>
<dbReference type="AlphaFoldDB" id="A0A660CBY0"/>
<comment type="caution">
    <text evidence="4">The sequence shown here is derived from an EMBL/GenBank/DDBJ whole genome shotgun (WGS) entry which is preliminary data.</text>
</comment>
<dbReference type="SMART" id="SM00331">
    <property type="entry name" value="PP2C_SIG"/>
    <property type="match status" value="1"/>
</dbReference>
<dbReference type="Pfam" id="PF07228">
    <property type="entry name" value="SpoIIE"/>
    <property type="match status" value="1"/>
</dbReference>
<dbReference type="GO" id="GO:0016301">
    <property type="term" value="F:kinase activity"/>
    <property type="evidence" value="ECO:0007669"/>
    <property type="project" value="UniProtKB-KW"/>
</dbReference>
<organism evidence="4 5">
    <name type="scientific">Prauserella rugosa</name>
    <dbReference type="NCBI Taxonomy" id="43354"/>
    <lineage>
        <taxon>Bacteria</taxon>
        <taxon>Bacillati</taxon>
        <taxon>Actinomycetota</taxon>
        <taxon>Actinomycetes</taxon>
        <taxon>Pseudonocardiales</taxon>
        <taxon>Pseudonocardiaceae</taxon>
        <taxon>Prauserella</taxon>
    </lineage>
</organism>
<dbReference type="PANTHER" id="PTHR43156:SF2">
    <property type="entry name" value="STAGE II SPORULATION PROTEIN E"/>
    <property type="match status" value="1"/>
</dbReference>
<keyword evidence="1" id="KW-0378">Hydrolase</keyword>
<dbReference type="SMART" id="SM00065">
    <property type="entry name" value="GAF"/>
    <property type="match status" value="1"/>
</dbReference>
<dbReference type="InterPro" id="IPR003018">
    <property type="entry name" value="GAF"/>
</dbReference>
<dbReference type="InterPro" id="IPR036457">
    <property type="entry name" value="PPM-type-like_dom_sf"/>
</dbReference>
<evidence type="ECO:0000313" key="4">
    <source>
        <dbReference type="EMBL" id="TWH21090.1"/>
    </source>
</evidence>
<dbReference type="EMBL" id="VLJV01000001">
    <property type="protein sequence ID" value="TWH21090.1"/>
    <property type="molecule type" value="Genomic_DNA"/>
</dbReference>
<dbReference type="Proteomes" id="UP000317303">
    <property type="component" value="Unassembled WGS sequence"/>
</dbReference>
<feature type="domain" description="PPM-type phosphatase" evidence="3">
    <location>
        <begin position="190"/>
        <end position="402"/>
    </location>
</feature>
<dbReference type="InterPro" id="IPR003594">
    <property type="entry name" value="HATPase_dom"/>
</dbReference>
<dbReference type="GO" id="GO:0016791">
    <property type="term" value="F:phosphatase activity"/>
    <property type="evidence" value="ECO:0007669"/>
    <property type="project" value="TreeGrafter"/>
</dbReference>
<dbReference type="OrthoDB" id="118142at2"/>
<evidence type="ECO:0000259" key="2">
    <source>
        <dbReference type="SMART" id="SM00065"/>
    </source>
</evidence>
<dbReference type="PANTHER" id="PTHR43156">
    <property type="entry name" value="STAGE II SPORULATION PROTEIN E-RELATED"/>
    <property type="match status" value="1"/>
</dbReference>
<dbReference type="SUPFAM" id="SSF55781">
    <property type="entry name" value="GAF domain-like"/>
    <property type="match status" value="1"/>
</dbReference>
<evidence type="ECO:0000256" key="1">
    <source>
        <dbReference type="ARBA" id="ARBA00022801"/>
    </source>
</evidence>
<proteinExistence type="predicted"/>
<dbReference type="Gene3D" id="3.30.450.40">
    <property type="match status" value="1"/>
</dbReference>
<dbReference type="InterPro" id="IPR036890">
    <property type="entry name" value="HATPase_C_sf"/>
</dbReference>
<dbReference type="InterPro" id="IPR029016">
    <property type="entry name" value="GAF-like_dom_sf"/>
</dbReference>
<dbReference type="Gene3D" id="3.60.40.10">
    <property type="entry name" value="PPM-type phosphatase domain"/>
    <property type="match status" value="1"/>
</dbReference>
<dbReference type="InterPro" id="IPR001932">
    <property type="entry name" value="PPM-type_phosphatase-like_dom"/>
</dbReference>
<name>A0A660CBY0_9PSEU</name>
<reference evidence="4 5" key="1">
    <citation type="submission" date="2019-07" db="EMBL/GenBank/DDBJ databases">
        <title>R&amp;d 2014.</title>
        <authorList>
            <person name="Klenk H.-P."/>
        </authorList>
    </citation>
    <scope>NUCLEOTIDE SEQUENCE [LARGE SCALE GENOMIC DNA]</scope>
    <source>
        <strain evidence="4 5">DSM 43194</strain>
    </source>
</reference>
<keyword evidence="4" id="KW-0418">Kinase</keyword>
<dbReference type="Pfam" id="PF13581">
    <property type="entry name" value="HATPase_c_2"/>
    <property type="match status" value="1"/>
</dbReference>
<dbReference type="SUPFAM" id="SSF81606">
    <property type="entry name" value="PP2C-like"/>
    <property type="match status" value="1"/>
</dbReference>
<dbReference type="CDD" id="cd16936">
    <property type="entry name" value="HATPase_RsbW-like"/>
    <property type="match status" value="1"/>
</dbReference>